<dbReference type="PANTHER" id="PTHR23513:SF11">
    <property type="entry name" value="STAPHYLOFERRIN A TRANSPORTER"/>
    <property type="match status" value="1"/>
</dbReference>
<dbReference type="SUPFAM" id="SSF103473">
    <property type="entry name" value="MFS general substrate transporter"/>
    <property type="match status" value="1"/>
</dbReference>
<keyword evidence="2" id="KW-1003">Cell membrane</keyword>
<keyword evidence="4 7" id="KW-1133">Transmembrane helix</keyword>
<dbReference type="EMBL" id="FPAB01000003">
    <property type="protein sequence ID" value="SFS66233.1"/>
    <property type="molecule type" value="Genomic_DNA"/>
</dbReference>
<evidence type="ECO:0000313" key="9">
    <source>
        <dbReference type="Proteomes" id="UP000198873"/>
    </source>
</evidence>
<dbReference type="RefSeq" id="WP_093842711.1">
    <property type="nucleotide sequence ID" value="NZ_FPAB01000003.1"/>
</dbReference>
<evidence type="ECO:0000256" key="2">
    <source>
        <dbReference type="ARBA" id="ARBA00022475"/>
    </source>
</evidence>
<feature type="transmembrane region" description="Helical" evidence="7">
    <location>
        <begin position="61"/>
        <end position="81"/>
    </location>
</feature>
<dbReference type="GO" id="GO:0022857">
    <property type="term" value="F:transmembrane transporter activity"/>
    <property type="evidence" value="ECO:0007669"/>
    <property type="project" value="InterPro"/>
</dbReference>
<feature type="transmembrane region" description="Helical" evidence="7">
    <location>
        <begin position="154"/>
        <end position="172"/>
    </location>
</feature>
<proteinExistence type="predicted"/>
<accession>A0A1I6RNA9</accession>
<evidence type="ECO:0000256" key="5">
    <source>
        <dbReference type="ARBA" id="ARBA00023136"/>
    </source>
</evidence>
<protein>
    <submittedName>
        <fullName evidence="8">Major Facilitator Superfamily protein</fullName>
    </submittedName>
</protein>
<evidence type="ECO:0000256" key="6">
    <source>
        <dbReference type="SAM" id="MobiDB-lite"/>
    </source>
</evidence>
<evidence type="ECO:0000256" key="4">
    <source>
        <dbReference type="ARBA" id="ARBA00022989"/>
    </source>
</evidence>
<gene>
    <name evidence="8" type="ORF">SAMN05444716_103224</name>
</gene>
<name>A0A1I6RNA9_9ACTN</name>
<dbReference type="Gene3D" id="1.20.1250.20">
    <property type="entry name" value="MFS general substrate transporter like domains"/>
    <property type="match status" value="1"/>
</dbReference>
<feature type="compositionally biased region" description="Pro residues" evidence="6">
    <location>
        <begin position="179"/>
        <end position="188"/>
    </location>
</feature>
<dbReference type="GO" id="GO:0005886">
    <property type="term" value="C:plasma membrane"/>
    <property type="evidence" value="ECO:0007669"/>
    <property type="project" value="UniProtKB-SubCell"/>
</dbReference>
<evidence type="ECO:0000256" key="3">
    <source>
        <dbReference type="ARBA" id="ARBA00022692"/>
    </source>
</evidence>
<feature type="transmembrane region" description="Helical" evidence="7">
    <location>
        <begin position="36"/>
        <end position="54"/>
    </location>
</feature>
<comment type="subcellular location">
    <subcellularLocation>
        <location evidence="1">Cell membrane</location>
        <topology evidence="1">Multi-pass membrane protein</topology>
    </subcellularLocation>
</comment>
<feature type="transmembrane region" description="Helical" evidence="7">
    <location>
        <begin position="87"/>
        <end position="116"/>
    </location>
</feature>
<reference evidence="9" key="1">
    <citation type="submission" date="2016-10" db="EMBL/GenBank/DDBJ databases">
        <authorList>
            <person name="Varghese N."/>
            <person name="Submissions S."/>
        </authorList>
    </citation>
    <scope>NUCLEOTIDE SEQUENCE [LARGE SCALE GENOMIC DNA]</scope>
    <source>
        <strain evidence="9">CGMCC 4.7047</strain>
    </source>
</reference>
<feature type="region of interest" description="Disordered" evidence="6">
    <location>
        <begin position="178"/>
        <end position="202"/>
    </location>
</feature>
<dbReference type="AlphaFoldDB" id="A0A1I6RNA9"/>
<evidence type="ECO:0000256" key="7">
    <source>
        <dbReference type="SAM" id="Phobius"/>
    </source>
</evidence>
<keyword evidence="3 7" id="KW-0812">Transmembrane</keyword>
<evidence type="ECO:0000313" key="8">
    <source>
        <dbReference type="EMBL" id="SFS66233.1"/>
    </source>
</evidence>
<feature type="transmembrane region" description="Helical" evidence="7">
    <location>
        <begin position="128"/>
        <end position="148"/>
    </location>
</feature>
<feature type="transmembrane region" description="Helical" evidence="7">
    <location>
        <begin position="378"/>
        <end position="396"/>
    </location>
</feature>
<dbReference type="STRING" id="1176198.SAMN05444716_103224"/>
<sequence length="412" mass="40177">MPHYLTTAFLARLAEEGMGVSLALLALHRTGSPAEGAFVLTAWMAPHVLAAPLVGALPARWYGAALAVFAAAIAALALTVGRAPLPLTVAIAVAGGSCGPVVAGGLSGLVATLTAPGEHRSRAYGLDAAVYNAASVAAPATVGALAALASPGGAALALAASAGTAALLATALPGRRAVPAPPTAVPPAPREHTAEASAPAGPTRGAALRAELAAGLAVVWRVRELRAVTAATTLAFLGVGGLTTTSVLLAEDRSLPGGGSAPVTLFALGALTGALATARLRRPIPAPRLVTAALTGTGAALAAAALAPSVPLCLLLYTLAGICDGPLLSATCRIRADHAPDRLRTHVFTLAAGLKITAASAGAALTGLTAAALPAPPLLLAIATLHLAAAALYLRLRHGSAATGTSGLPHCP</sequence>
<evidence type="ECO:0000256" key="1">
    <source>
        <dbReference type="ARBA" id="ARBA00004651"/>
    </source>
</evidence>
<keyword evidence="9" id="KW-1185">Reference proteome</keyword>
<dbReference type="InterPro" id="IPR036259">
    <property type="entry name" value="MFS_trans_sf"/>
</dbReference>
<dbReference type="Proteomes" id="UP000198873">
    <property type="component" value="Unassembled WGS sequence"/>
</dbReference>
<feature type="transmembrane region" description="Helical" evidence="7">
    <location>
        <begin position="255"/>
        <end position="277"/>
    </location>
</feature>
<dbReference type="PANTHER" id="PTHR23513">
    <property type="entry name" value="INTEGRAL MEMBRANE EFFLUX PROTEIN-RELATED"/>
    <property type="match status" value="1"/>
</dbReference>
<organism evidence="8 9">
    <name type="scientific">Streptomyces harbinensis</name>
    <dbReference type="NCBI Taxonomy" id="1176198"/>
    <lineage>
        <taxon>Bacteria</taxon>
        <taxon>Bacillati</taxon>
        <taxon>Actinomycetota</taxon>
        <taxon>Actinomycetes</taxon>
        <taxon>Kitasatosporales</taxon>
        <taxon>Streptomycetaceae</taxon>
        <taxon>Streptomyces</taxon>
    </lineage>
</organism>
<keyword evidence="5 7" id="KW-0472">Membrane</keyword>
<feature type="transmembrane region" description="Helical" evidence="7">
    <location>
        <begin position="227"/>
        <end position="249"/>
    </location>
</feature>
<dbReference type="Pfam" id="PF07690">
    <property type="entry name" value="MFS_1"/>
    <property type="match status" value="1"/>
</dbReference>
<dbReference type="InterPro" id="IPR011701">
    <property type="entry name" value="MFS"/>
</dbReference>